<evidence type="ECO:0000313" key="1">
    <source>
        <dbReference type="EMBL" id="OGD70870.1"/>
    </source>
</evidence>
<sequence length="296" mass="32496">MKDKKTVFISFLGYTLALAGEFEAGDEEISVLAGTLIPGAVVVERAPKVDFSLTHFESSERRLERIGNGVVIYDNWGGKLSLDAWHALYSAARILMLKKKYYCVHSACVGGEKNVLLVGHTGCGKSNILLKLVNDYDWKVFSGNKTVISFENGGVTALDGTKTMSISSTDADKFPQLVAKRVDYQNRTAFLLDQSHYFENSPIKIDAIYVVRLNDGVAENNALEFPSSMHTLYPFFMDTVNADTVLCDGEDVFAGTPPEGSQKYLSQSLAKTLSFVKASRISGSIDFVTKIIAEDL</sequence>
<proteinExistence type="predicted"/>
<dbReference type="EMBL" id="MFAH01000041">
    <property type="protein sequence ID" value="OGD70870.1"/>
    <property type="molecule type" value="Genomic_DNA"/>
</dbReference>
<dbReference type="AlphaFoldDB" id="A0A1F5EU28"/>
<accession>A0A1F5EU28</accession>
<reference evidence="1 2" key="1">
    <citation type="journal article" date="2016" name="Nat. Commun.">
        <title>Thousands of microbial genomes shed light on interconnected biogeochemical processes in an aquifer system.</title>
        <authorList>
            <person name="Anantharaman K."/>
            <person name="Brown C.T."/>
            <person name="Hug L.A."/>
            <person name="Sharon I."/>
            <person name="Castelle C.J."/>
            <person name="Probst A.J."/>
            <person name="Thomas B.C."/>
            <person name="Singh A."/>
            <person name="Wilkins M.J."/>
            <person name="Karaoz U."/>
            <person name="Brodie E.L."/>
            <person name="Williams K.H."/>
            <person name="Hubbard S.S."/>
            <person name="Banfield J.F."/>
        </authorList>
    </citation>
    <scope>NUCLEOTIDE SEQUENCE [LARGE SCALE GENOMIC DNA]</scope>
</reference>
<organism evidence="1 2">
    <name type="scientific">Candidatus Collierbacteria bacterium RIFCSPHIGHO2_02_FULL_49_10</name>
    <dbReference type="NCBI Taxonomy" id="1817723"/>
    <lineage>
        <taxon>Bacteria</taxon>
        <taxon>Candidatus Collieribacteriota</taxon>
    </lineage>
</organism>
<protein>
    <recommendedName>
        <fullName evidence="3">HPr kinase/phosphorylase C-terminal domain-containing protein</fullName>
    </recommendedName>
</protein>
<evidence type="ECO:0000313" key="2">
    <source>
        <dbReference type="Proteomes" id="UP000177390"/>
    </source>
</evidence>
<gene>
    <name evidence="1" type="ORF">A3D09_02430</name>
</gene>
<evidence type="ECO:0008006" key="3">
    <source>
        <dbReference type="Google" id="ProtNLM"/>
    </source>
</evidence>
<comment type="caution">
    <text evidence="1">The sequence shown here is derived from an EMBL/GenBank/DDBJ whole genome shotgun (WGS) entry which is preliminary data.</text>
</comment>
<dbReference type="SUPFAM" id="SSF53795">
    <property type="entry name" value="PEP carboxykinase-like"/>
    <property type="match status" value="1"/>
</dbReference>
<name>A0A1F5EU28_9BACT</name>
<dbReference type="Proteomes" id="UP000177390">
    <property type="component" value="Unassembled WGS sequence"/>
</dbReference>